<feature type="transmembrane region" description="Helical" evidence="1">
    <location>
        <begin position="134"/>
        <end position="157"/>
    </location>
</feature>
<evidence type="ECO:0000313" key="3">
    <source>
        <dbReference type="Proteomes" id="UP000217944"/>
    </source>
</evidence>
<dbReference type="PANTHER" id="PTHR20992">
    <property type="entry name" value="AT15442P-RELATED"/>
    <property type="match status" value="1"/>
</dbReference>
<evidence type="ECO:0000256" key="1">
    <source>
        <dbReference type="SAM" id="Phobius"/>
    </source>
</evidence>
<feature type="transmembrane region" description="Helical" evidence="1">
    <location>
        <begin position="303"/>
        <end position="320"/>
    </location>
</feature>
<evidence type="ECO:0000313" key="2">
    <source>
        <dbReference type="EMBL" id="GAX88342.1"/>
    </source>
</evidence>
<dbReference type="Proteomes" id="UP000217944">
    <property type="component" value="Unassembled WGS sequence"/>
</dbReference>
<dbReference type="InterPro" id="IPR005240">
    <property type="entry name" value="DUF389"/>
</dbReference>
<dbReference type="OrthoDB" id="9790659at2"/>
<comment type="caution">
    <text evidence="2">The sequence shown here is derived from an EMBL/GenBank/DDBJ whole genome shotgun (WGS) entry which is preliminary data.</text>
</comment>
<sequence>MELRLIEAVLPKEKKEDIQNLLSKETVVDFWREEIFENKVIFKILVDATLSEELINKLSRKFSKDERFRIVSIDVKTTVPLSEETSKTKHIRVSIPELYNAIVSSIEINYIFITMIILSTIIAAFGLYKNSGTIIIGAMVIAPLLAPNIAVSFATVLGDIELEKKGVMAFLIGCIIALLLSMALGFFLHIDVNNFEIKSRIAVNYPDLIIAFASGIAGTLAFTTGQMMGLVGVMVAISLLPPLVNTGLLVSNGFLLYATGSFLLFLANFASLNLAGVLTFLFQGVKPRKWWEEKKAKEHRIKAIILWMILIVILIFAIFAEKKILVKKRLFQESNIYYLKK</sequence>
<dbReference type="EMBL" id="BDME01000007">
    <property type="protein sequence ID" value="GAX88342.1"/>
    <property type="molecule type" value="Genomic_DNA"/>
</dbReference>
<keyword evidence="1" id="KW-0472">Membrane</keyword>
<dbReference type="PANTHER" id="PTHR20992:SF9">
    <property type="entry name" value="AT15442P-RELATED"/>
    <property type="match status" value="1"/>
</dbReference>
<keyword evidence="1" id="KW-1133">Transmembrane helix</keyword>
<feature type="transmembrane region" description="Helical" evidence="1">
    <location>
        <begin position="169"/>
        <end position="190"/>
    </location>
</feature>
<feature type="transmembrane region" description="Helical" evidence="1">
    <location>
        <begin position="229"/>
        <end position="250"/>
    </location>
</feature>
<dbReference type="NCBIfam" id="TIGR00341">
    <property type="entry name" value="TIGR00341 family protein"/>
    <property type="match status" value="1"/>
</dbReference>
<organism evidence="2 3">
    <name type="scientific">Lebetimonas natsushimae</name>
    <dbReference type="NCBI Taxonomy" id="1936991"/>
    <lineage>
        <taxon>Bacteria</taxon>
        <taxon>Pseudomonadati</taxon>
        <taxon>Campylobacterota</taxon>
        <taxon>Epsilonproteobacteria</taxon>
        <taxon>Nautiliales</taxon>
        <taxon>Nautiliaceae</taxon>
        <taxon>Lebetimonas</taxon>
    </lineage>
</organism>
<dbReference type="Pfam" id="PF04087">
    <property type="entry name" value="DUF389"/>
    <property type="match status" value="1"/>
</dbReference>
<feature type="transmembrane region" description="Helical" evidence="1">
    <location>
        <begin position="202"/>
        <end position="222"/>
    </location>
</feature>
<accession>A0A292YBK0</accession>
<reference evidence="2 3" key="1">
    <citation type="journal article" date="2017" name="Syst. Appl. Microbiol.">
        <title>Lebetimonas natsushimae sp. nov., a novel strictly anaerobic, moderately thermophilic chemoautotroph isolated from a deep-sea hydrothermal vent polychaete nest in the Mid-Okinawa Trough.</title>
        <authorList>
            <person name="Nagata R."/>
            <person name="Takaki Y."/>
            <person name="Tame A."/>
            <person name="Nunoura T."/>
            <person name="Muto H."/>
            <person name="Mino S."/>
            <person name="Sawayama S."/>
            <person name="Takai K."/>
            <person name="Nakagawa S."/>
        </authorList>
    </citation>
    <scope>NUCLEOTIDE SEQUENCE [LARGE SCALE GENOMIC DNA]</scope>
    <source>
        <strain evidence="2 3">HS1857</strain>
    </source>
</reference>
<feature type="transmembrane region" description="Helical" evidence="1">
    <location>
        <begin position="262"/>
        <end position="282"/>
    </location>
</feature>
<gene>
    <name evidence="2" type="ORF">LNAT_P1638</name>
</gene>
<proteinExistence type="predicted"/>
<keyword evidence="1" id="KW-0812">Transmembrane</keyword>
<evidence type="ECO:0008006" key="4">
    <source>
        <dbReference type="Google" id="ProtNLM"/>
    </source>
</evidence>
<dbReference type="RefSeq" id="WP_096260167.1">
    <property type="nucleotide sequence ID" value="NZ_BDME01000007.1"/>
</dbReference>
<keyword evidence="3" id="KW-1185">Reference proteome</keyword>
<feature type="transmembrane region" description="Helical" evidence="1">
    <location>
        <begin position="108"/>
        <end position="128"/>
    </location>
</feature>
<name>A0A292YBK0_9BACT</name>
<protein>
    <recommendedName>
        <fullName evidence="4">TIGR00341 family protein</fullName>
    </recommendedName>
</protein>
<dbReference type="AlphaFoldDB" id="A0A292YBK0"/>